<dbReference type="Pfam" id="PF07568">
    <property type="entry name" value="HisKA_2"/>
    <property type="match status" value="1"/>
</dbReference>
<dbReference type="GO" id="GO:0004673">
    <property type="term" value="F:protein histidine kinase activity"/>
    <property type="evidence" value="ECO:0007669"/>
    <property type="project" value="UniProtKB-EC"/>
</dbReference>
<keyword evidence="7" id="KW-0067">ATP-binding</keyword>
<dbReference type="AlphaFoldDB" id="A0A840X282"/>
<dbReference type="EC" id="2.7.13.3" evidence="2"/>
<dbReference type="RefSeq" id="WP_184011119.1">
    <property type="nucleotide sequence ID" value="NZ_JACIJS010000005.1"/>
</dbReference>
<dbReference type="Proteomes" id="UP000553766">
    <property type="component" value="Unassembled WGS sequence"/>
</dbReference>
<evidence type="ECO:0000256" key="1">
    <source>
        <dbReference type="ARBA" id="ARBA00000085"/>
    </source>
</evidence>
<evidence type="ECO:0000313" key="10">
    <source>
        <dbReference type="EMBL" id="MBB5515966.1"/>
    </source>
</evidence>
<keyword evidence="8" id="KW-0812">Transmembrane</keyword>
<evidence type="ECO:0000256" key="5">
    <source>
        <dbReference type="ARBA" id="ARBA00022741"/>
    </source>
</evidence>
<keyword evidence="8" id="KW-0472">Membrane</keyword>
<proteinExistence type="predicted"/>
<dbReference type="Gene3D" id="3.30.565.10">
    <property type="entry name" value="Histidine kinase-like ATPase, C-terminal domain"/>
    <property type="match status" value="1"/>
</dbReference>
<evidence type="ECO:0000256" key="7">
    <source>
        <dbReference type="ARBA" id="ARBA00022840"/>
    </source>
</evidence>
<protein>
    <recommendedName>
        <fullName evidence="2">histidine kinase</fullName>
        <ecNumber evidence="2">2.7.13.3</ecNumber>
    </recommendedName>
</protein>
<comment type="caution">
    <text evidence="10">The sequence shown here is derived from an EMBL/GenBank/DDBJ whole genome shotgun (WGS) entry which is preliminary data.</text>
</comment>
<name>A0A840X282_9RHOB</name>
<keyword evidence="5" id="KW-0547">Nucleotide-binding</keyword>
<feature type="transmembrane region" description="Helical" evidence="8">
    <location>
        <begin position="13"/>
        <end position="33"/>
    </location>
</feature>
<dbReference type="Gene3D" id="3.30.450.20">
    <property type="entry name" value="PAS domain"/>
    <property type="match status" value="2"/>
</dbReference>
<keyword evidence="4" id="KW-0808">Transferase</keyword>
<evidence type="ECO:0000256" key="8">
    <source>
        <dbReference type="SAM" id="Phobius"/>
    </source>
</evidence>
<evidence type="ECO:0000256" key="4">
    <source>
        <dbReference type="ARBA" id="ARBA00022679"/>
    </source>
</evidence>
<evidence type="ECO:0000259" key="9">
    <source>
        <dbReference type="Pfam" id="PF07568"/>
    </source>
</evidence>
<comment type="catalytic activity">
    <reaction evidence="1">
        <text>ATP + protein L-histidine = ADP + protein N-phospho-L-histidine.</text>
        <dbReference type="EC" id="2.7.13.3"/>
    </reaction>
</comment>
<keyword evidence="8" id="KW-1133">Transmembrane helix</keyword>
<gene>
    <name evidence="10" type="ORF">FHS89_001986</name>
</gene>
<dbReference type="GO" id="GO:0005524">
    <property type="term" value="F:ATP binding"/>
    <property type="evidence" value="ECO:0007669"/>
    <property type="project" value="UniProtKB-KW"/>
</dbReference>
<feature type="transmembrane region" description="Helical" evidence="8">
    <location>
        <begin position="279"/>
        <end position="297"/>
    </location>
</feature>
<accession>A0A840X282</accession>
<dbReference type="InterPro" id="IPR011495">
    <property type="entry name" value="Sig_transdc_His_kin_sub2_dim/P"/>
</dbReference>
<dbReference type="PANTHER" id="PTHR41523:SF8">
    <property type="entry name" value="ETHYLENE RESPONSE SENSOR PROTEIN"/>
    <property type="match status" value="1"/>
</dbReference>
<keyword evidence="11" id="KW-1185">Reference proteome</keyword>
<dbReference type="EMBL" id="JACIJS010000005">
    <property type="protein sequence ID" value="MBB5515966.1"/>
    <property type="molecule type" value="Genomic_DNA"/>
</dbReference>
<evidence type="ECO:0000256" key="6">
    <source>
        <dbReference type="ARBA" id="ARBA00022777"/>
    </source>
</evidence>
<evidence type="ECO:0000313" key="11">
    <source>
        <dbReference type="Proteomes" id="UP000553766"/>
    </source>
</evidence>
<keyword evidence="3" id="KW-0597">Phosphoprotein</keyword>
<organism evidence="10 11">
    <name type="scientific">Rubricella aquisinus</name>
    <dbReference type="NCBI Taxonomy" id="2028108"/>
    <lineage>
        <taxon>Bacteria</taxon>
        <taxon>Pseudomonadati</taxon>
        <taxon>Pseudomonadota</taxon>
        <taxon>Alphaproteobacteria</taxon>
        <taxon>Rhodobacterales</taxon>
        <taxon>Paracoccaceae</taxon>
        <taxon>Rubricella</taxon>
    </lineage>
</organism>
<evidence type="ECO:0000256" key="2">
    <source>
        <dbReference type="ARBA" id="ARBA00012438"/>
    </source>
</evidence>
<dbReference type="SUPFAM" id="SSF55874">
    <property type="entry name" value="ATPase domain of HSP90 chaperone/DNA topoisomerase II/histidine kinase"/>
    <property type="match status" value="1"/>
</dbReference>
<reference evidence="10 11" key="1">
    <citation type="submission" date="2020-08" db="EMBL/GenBank/DDBJ databases">
        <title>Genomic Encyclopedia of Type Strains, Phase IV (KMG-IV): sequencing the most valuable type-strain genomes for metagenomic binning, comparative biology and taxonomic classification.</title>
        <authorList>
            <person name="Goeker M."/>
        </authorList>
    </citation>
    <scope>NUCLEOTIDE SEQUENCE [LARGE SCALE GENOMIC DNA]</scope>
    <source>
        <strain evidence="10 11">DSM 103377</strain>
    </source>
</reference>
<keyword evidence="6 10" id="KW-0418">Kinase</keyword>
<dbReference type="PANTHER" id="PTHR41523">
    <property type="entry name" value="TWO-COMPONENT SYSTEM SENSOR PROTEIN"/>
    <property type="match status" value="1"/>
</dbReference>
<feature type="domain" description="Signal transduction histidine kinase subgroup 2 dimerisation and phosphoacceptor" evidence="9">
    <location>
        <begin position="368"/>
        <end position="439"/>
    </location>
</feature>
<evidence type="ECO:0000256" key="3">
    <source>
        <dbReference type="ARBA" id="ARBA00022553"/>
    </source>
</evidence>
<sequence>MTGLARWITGLSLTARVVAMLAIALLPLGLIAVHQTNQTVEETRALERSAFLGAAERAAREERNLLTKTYGQASALGHVIVNYRDNPARCGEILASFVEGSAEHIFAGFIPLDGMMTCSSNGVTQDFSASPNFAAVMEEADVRAVVRAAGSQTGRPVTIISAPVRENGVFLGYLSISVPTILFDEMSERSEMVTIALLDREDRLFASPRGAGGEPFPLPVDLSVLDRNRTGSSTFIARDEGGERRLYAIIPIFGDQISGLASMPIAGDARILATRFAPVLFPLIMWIVSLVVAFLAVDRLVIRHVKRLEAYVIAYSNGDREPPANQMDDAPGELRNLGESLRTLIAQVAQDEADRERALDEKSVLLKEVHHRVKNNLQLISSITNMQIRLAHTADARAALSRVQERVLSLAAVHRMLYTAASLTQVRADHLIDVIVNQVSMLGDEKRQQIHVETRLEPVALYPDQAMPLALLVSEATTNAIKHMTSIDAPSRLSISLTLDAEDQITLVIVNTLHNLPVATGTDDAEDVTSDGLGSQLIEAFAQQLDAEMNVEKTGGLYRVALTFARAEFSEEDAPQGN</sequence>
<dbReference type="InterPro" id="IPR036890">
    <property type="entry name" value="HATPase_C_sf"/>
</dbReference>